<dbReference type="InterPro" id="IPR036390">
    <property type="entry name" value="WH_DNA-bd_sf"/>
</dbReference>
<protein>
    <submittedName>
        <fullName evidence="5">Transcriptional regulator</fullName>
    </submittedName>
</protein>
<dbReference type="PROSITE" id="PS51118">
    <property type="entry name" value="HTH_HXLR"/>
    <property type="match status" value="1"/>
</dbReference>
<dbReference type="AlphaFoldDB" id="V6Q757"/>
<dbReference type="InterPro" id="IPR036388">
    <property type="entry name" value="WH-like_DNA-bd_sf"/>
</dbReference>
<dbReference type="PANTHER" id="PTHR33204:SF37">
    <property type="entry name" value="HTH-TYPE TRANSCRIPTIONAL REGULATOR YODB"/>
    <property type="match status" value="1"/>
</dbReference>
<feature type="domain" description="HTH hxlR-type" evidence="4">
    <location>
        <begin position="15"/>
        <end position="115"/>
    </location>
</feature>
<evidence type="ECO:0000313" key="6">
    <source>
        <dbReference type="Proteomes" id="UP000018126"/>
    </source>
</evidence>
<evidence type="ECO:0000256" key="1">
    <source>
        <dbReference type="ARBA" id="ARBA00023015"/>
    </source>
</evidence>
<dbReference type="PATRIC" id="fig|1408226.3.peg.250"/>
<evidence type="ECO:0000256" key="2">
    <source>
        <dbReference type="ARBA" id="ARBA00023125"/>
    </source>
</evidence>
<comment type="caution">
    <text evidence="5">The sequence shown here is derived from an EMBL/GenBank/DDBJ whole genome shotgun (WGS) entry which is preliminary data.</text>
</comment>
<dbReference type="STRING" id="1408226.T233_00249"/>
<organism evidence="5 6">
    <name type="scientific">Vagococcus lutrae LBD1</name>
    <dbReference type="NCBI Taxonomy" id="1408226"/>
    <lineage>
        <taxon>Bacteria</taxon>
        <taxon>Bacillati</taxon>
        <taxon>Bacillota</taxon>
        <taxon>Bacilli</taxon>
        <taxon>Lactobacillales</taxon>
        <taxon>Enterococcaceae</taxon>
        <taxon>Vagococcus</taxon>
    </lineage>
</organism>
<reference evidence="5 6" key="1">
    <citation type="journal article" date="2013" name="Genome Announc.">
        <title>High-Quality Draft Genome Sequence of Vagococcus lutrae Strain LBD1, Isolated from the Largemouth Bass Micropterus salmoides.</title>
        <authorList>
            <person name="Lebreton F."/>
            <person name="Valentino M.D."/>
            <person name="Duncan L.B."/>
            <person name="Zeng Q."/>
            <person name="Manson McGuire A."/>
            <person name="Earl A.M."/>
            <person name="Gilmore M.S."/>
        </authorList>
    </citation>
    <scope>NUCLEOTIDE SEQUENCE [LARGE SCALE GENOMIC DNA]</scope>
    <source>
        <strain evidence="5 6">LBD1</strain>
    </source>
</reference>
<keyword evidence="1" id="KW-0805">Transcription regulation</keyword>
<keyword evidence="2" id="KW-0238">DNA-binding</keyword>
<dbReference type="GO" id="GO:0003677">
    <property type="term" value="F:DNA binding"/>
    <property type="evidence" value="ECO:0007669"/>
    <property type="project" value="UniProtKB-KW"/>
</dbReference>
<dbReference type="SUPFAM" id="SSF46785">
    <property type="entry name" value="Winged helix' DNA-binding domain"/>
    <property type="match status" value="1"/>
</dbReference>
<evidence type="ECO:0000259" key="4">
    <source>
        <dbReference type="PROSITE" id="PS51118"/>
    </source>
</evidence>
<dbReference type="Gene3D" id="1.10.10.10">
    <property type="entry name" value="Winged helix-like DNA-binding domain superfamily/Winged helix DNA-binding domain"/>
    <property type="match status" value="1"/>
</dbReference>
<gene>
    <name evidence="5" type="ORF">T233_00249</name>
</gene>
<dbReference type="InterPro" id="IPR002577">
    <property type="entry name" value="HTH_HxlR"/>
</dbReference>
<keyword evidence="3" id="KW-0804">Transcription</keyword>
<dbReference type="eggNOG" id="COG1733">
    <property type="taxonomic scope" value="Bacteria"/>
</dbReference>
<evidence type="ECO:0000256" key="3">
    <source>
        <dbReference type="ARBA" id="ARBA00023163"/>
    </source>
</evidence>
<name>V6Q757_9ENTE</name>
<dbReference type="Pfam" id="PF01638">
    <property type="entry name" value="HxlR"/>
    <property type="match status" value="1"/>
</dbReference>
<proteinExistence type="predicted"/>
<sequence>MKTMDVNEIKEFQLCPKFEKTFSILGKRWNGLIIDVLLLEGTQRFGELADKIPNISDRVLVERLKELESFGIVKRQEDSCNSKKVEYCLTEMGCALKPAMKEIQAWAETWIKLPS</sequence>
<dbReference type="EMBL" id="AYSH01000004">
    <property type="protein sequence ID" value="EST90505.1"/>
    <property type="molecule type" value="Genomic_DNA"/>
</dbReference>
<keyword evidence="6" id="KW-1185">Reference proteome</keyword>
<evidence type="ECO:0000313" key="5">
    <source>
        <dbReference type="EMBL" id="EST90505.1"/>
    </source>
</evidence>
<dbReference type="Proteomes" id="UP000018126">
    <property type="component" value="Unassembled WGS sequence"/>
</dbReference>
<dbReference type="PANTHER" id="PTHR33204">
    <property type="entry name" value="TRANSCRIPTIONAL REGULATOR, MARR FAMILY"/>
    <property type="match status" value="1"/>
</dbReference>
<accession>V6Q757</accession>